<evidence type="ECO:0000256" key="3">
    <source>
        <dbReference type="ARBA" id="ARBA00023295"/>
    </source>
</evidence>
<sequence>MPQQPPELPQLSQLPSVDTATTQLTDSLNRTRFFHGVNVVYKQPPYYPPFTTFNASTSFSPHDIALLASLNVNLIRLGVHWAGAEPTRGQYDSTYFDAIRRIVKACAEERIYVLLEFHQDGFSRRFCGHGMPDWVLEKETRNKSWWQKLVGFPVPLRWRPVKVDEKGMPDEEEAKGLTWYLLYFTYAVADAFGKLYSNYDGLLDSFAAFWARVAEEFKSESNVIGYEIMNEPWPGNHFKNPFLLLPGHGSRTTLHAMSTTVATAIRTAHPTAIVLFEGATWDVRAAFPSVPGGNTMHSVLAYHHYEPPQRAPAETVCERRAADARRLGGVAHFLTEWEMWAGAANEDTTTTTGGGGGDNDGGVEASRAASMYRVVEAADANLVAGWAGWSYKTFAQGRNSADGSLFAVDDDGDNGRVSSRRRRLFYENLWSRTYAYAVAGRVSSMRFERESAGFELRFAVVAGLGSWETEIGLVPRVWYPNGFEVVVLCGGTVMSEDCWRAVDAARDPDAETGGRGGLVMVIVDLPGLQVGTEVVVRISRAVQHGGCGDGKT</sequence>
<dbReference type="PANTHER" id="PTHR31308">
    <property type="match status" value="1"/>
</dbReference>
<dbReference type="Gene3D" id="2.60.40.1180">
    <property type="entry name" value="Golgi alpha-mannosidase II"/>
    <property type="match status" value="1"/>
</dbReference>
<dbReference type="Proteomes" id="UP001212152">
    <property type="component" value="Unassembled WGS sequence"/>
</dbReference>
<keyword evidence="3 4" id="KW-0326">Glycosidase</keyword>
<dbReference type="Gene3D" id="3.20.20.80">
    <property type="entry name" value="Glycosidases"/>
    <property type="match status" value="1"/>
</dbReference>
<dbReference type="InterPro" id="IPR052066">
    <property type="entry name" value="Glycosphingolipid_Hydrolases"/>
</dbReference>
<reference evidence="7" key="1">
    <citation type="submission" date="2020-05" db="EMBL/GenBank/DDBJ databases">
        <title>Phylogenomic resolution of chytrid fungi.</title>
        <authorList>
            <person name="Stajich J.E."/>
            <person name="Amses K."/>
            <person name="Simmons R."/>
            <person name="Seto K."/>
            <person name="Myers J."/>
            <person name="Bonds A."/>
            <person name="Quandt C.A."/>
            <person name="Barry K."/>
            <person name="Liu P."/>
            <person name="Grigoriev I."/>
            <person name="Longcore J.E."/>
            <person name="James T.Y."/>
        </authorList>
    </citation>
    <scope>NUCLEOTIDE SEQUENCE</scope>
    <source>
        <strain evidence="7">JEL0379</strain>
    </source>
</reference>
<dbReference type="InterPro" id="IPR041036">
    <property type="entry name" value="GH5_C"/>
</dbReference>
<dbReference type="Pfam" id="PF18564">
    <property type="entry name" value="Glyco_hydro_5_C"/>
    <property type="match status" value="1"/>
</dbReference>
<evidence type="ECO:0000259" key="5">
    <source>
        <dbReference type="Pfam" id="PF00150"/>
    </source>
</evidence>
<keyword evidence="2 4" id="KW-0378">Hydrolase</keyword>
<name>A0AAD5TM18_9FUNG</name>
<dbReference type="PANTHER" id="PTHR31308:SF3">
    <property type="entry name" value="ENDOGLYCOCERAMIDASE"/>
    <property type="match status" value="1"/>
</dbReference>
<evidence type="ECO:0000256" key="4">
    <source>
        <dbReference type="RuleBase" id="RU361153"/>
    </source>
</evidence>
<dbReference type="GO" id="GO:0016042">
    <property type="term" value="P:lipid catabolic process"/>
    <property type="evidence" value="ECO:0007669"/>
    <property type="project" value="UniProtKB-ARBA"/>
</dbReference>
<dbReference type="SUPFAM" id="SSF51445">
    <property type="entry name" value="(Trans)glycosidases"/>
    <property type="match status" value="1"/>
</dbReference>
<dbReference type="Pfam" id="PF00150">
    <property type="entry name" value="Cellulase"/>
    <property type="match status" value="1"/>
</dbReference>
<gene>
    <name evidence="7" type="ORF">HDU87_003111</name>
</gene>
<dbReference type="EMBL" id="JADGJQ010000022">
    <property type="protein sequence ID" value="KAJ3179153.1"/>
    <property type="molecule type" value="Genomic_DNA"/>
</dbReference>
<dbReference type="AlphaFoldDB" id="A0AAD5TM18"/>
<keyword evidence="8" id="KW-1185">Reference proteome</keyword>
<protein>
    <submittedName>
        <fullName evidence="7">Uncharacterized protein</fullName>
    </submittedName>
</protein>
<evidence type="ECO:0000313" key="8">
    <source>
        <dbReference type="Proteomes" id="UP001212152"/>
    </source>
</evidence>
<proteinExistence type="inferred from homology"/>
<evidence type="ECO:0000256" key="2">
    <source>
        <dbReference type="ARBA" id="ARBA00022801"/>
    </source>
</evidence>
<evidence type="ECO:0000256" key="1">
    <source>
        <dbReference type="ARBA" id="ARBA00005641"/>
    </source>
</evidence>
<organism evidence="7 8">
    <name type="scientific">Geranomyces variabilis</name>
    <dbReference type="NCBI Taxonomy" id="109894"/>
    <lineage>
        <taxon>Eukaryota</taxon>
        <taxon>Fungi</taxon>
        <taxon>Fungi incertae sedis</taxon>
        <taxon>Chytridiomycota</taxon>
        <taxon>Chytridiomycota incertae sedis</taxon>
        <taxon>Chytridiomycetes</taxon>
        <taxon>Spizellomycetales</taxon>
        <taxon>Powellomycetaceae</taxon>
        <taxon>Geranomyces</taxon>
    </lineage>
</organism>
<comment type="caution">
    <text evidence="7">The sequence shown here is derived from an EMBL/GenBank/DDBJ whole genome shotgun (WGS) entry which is preliminary data.</text>
</comment>
<accession>A0AAD5TM18</accession>
<comment type="similarity">
    <text evidence="1 4">Belongs to the glycosyl hydrolase 5 (cellulase A) family.</text>
</comment>
<evidence type="ECO:0000313" key="7">
    <source>
        <dbReference type="EMBL" id="KAJ3179153.1"/>
    </source>
</evidence>
<dbReference type="InterPro" id="IPR001547">
    <property type="entry name" value="Glyco_hydro_5"/>
</dbReference>
<dbReference type="InterPro" id="IPR017853">
    <property type="entry name" value="GH"/>
</dbReference>
<feature type="domain" description="Glycoside hydrolase family 5" evidence="5">
    <location>
        <begin position="63"/>
        <end position="392"/>
    </location>
</feature>
<evidence type="ECO:0000259" key="6">
    <source>
        <dbReference type="Pfam" id="PF18564"/>
    </source>
</evidence>
<feature type="domain" description="Glycoside hydrolase family 5 C-terminal" evidence="6">
    <location>
        <begin position="432"/>
        <end position="496"/>
    </location>
</feature>
<dbReference type="GO" id="GO:1901136">
    <property type="term" value="P:carbohydrate derivative catabolic process"/>
    <property type="evidence" value="ECO:0007669"/>
    <property type="project" value="UniProtKB-ARBA"/>
</dbReference>
<dbReference type="InterPro" id="IPR013780">
    <property type="entry name" value="Glyco_hydro_b"/>
</dbReference>
<dbReference type="GO" id="GO:0000272">
    <property type="term" value="P:polysaccharide catabolic process"/>
    <property type="evidence" value="ECO:0007669"/>
    <property type="project" value="InterPro"/>
</dbReference>
<dbReference type="GO" id="GO:0004553">
    <property type="term" value="F:hydrolase activity, hydrolyzing O-glycosyl compounds"/>
    <property type="evidence" value="ECO:0007669"/>
    <property type="project" value="InterPro"/>
</dbReference>